<dbReference type="OrthoDB" id="414243at2759"/>
<evidence type="ECO:0000313" key="4">
    <source>
        <dbReference type="EMBL" id="KAF2426209.1"/>
    </source>
</evidence>
<dbReference type="GO" id="GO:0008195">
    <property type="term" value="F:phosphatidate phosphatase activity"/>
    <property type="evidence" value="ECO:0007669"/>
    <property type="project" value="InterPro"/>
</dbReference>
<dbReference type="EMBL" id="MU007066">
    <property type="protein sequence ID" value="KAF2426209.1"/>
    <property type="molecule type" value="Genomic_DNA"/>
</dbReference>
<dbReference type="PANTHER" id="PTHR28208">
    <property type="entry name" value="PHOSPHATIDATE PHOSPHATASE APP1"/>
    <property type="match status" value="1"/>
</dbReference>
<feature type="signal peptide" evidence="2">
    <location>
        <begin position="1"/>
        <end position="18"/>
    </location>
</feature>
<feature type="domain" description="Phosphatidate phosphatase APP1 catalytic" evidence="3">
    <location>
        <begin position="275"/>
        <end position="420"/>
    </location>
</feature>
<feature type="region of interest" description="Disordered" evidence="1">
    <location>
        <begin position="192"/>
        <end position="222"/>
    </location>
</feature>
<dbReference type="Proteomes" id="UP000800235">
    <property type="component" value="Unassembled WGS sequence"/>
</dbReference>
<sequence>MVLTSILILGALSSLAFASPAPVQELPVEEILDANVTPFRVVNVPTKTLLARADVLSKITGGVNSVLNELGSAIPSYVASGVPNFFQEFPTKDKVQSSLGLDDAQVRALPTNVLNLPPYGNWTDRGWNIRFHGNVYKQPSTNQSVIDSLANKFLIGTDVKDLPPDQQAQARNFTRSIFVIQQEDLNVTMRLQPAPSAGSSGQPGGGGAVTAPGGSQEIRLPYPTTDQGDYDVFMPIQSNGLVDGTSTELIQRLNVYAEGSDLGNATAYLVPPTGFTIISDIDDILRVTKIYQPKEGLLNSFARPFVPWLNMPDIYANWAKEYPNMHFHYLTTTPEQVTRNYMDYIYKTYPGGSFDTRPLNFSDVSATLKIRRFLLDKIFATYPNRKFILVADTSNSDVMSAYPDLAHKHPNQVQCIFLRNTSSTDSGDKFPYNTKGFEGLANNTYMFFNVPDDLRGLDIANQKCLNQSIKQNLTFGYQDEAIGIHGSGAEMLGARRGSMVGLVAALAVAVVLFT</sequence>
<protein>
    <recommendedName>
        <fullName evidence="3">Phosphatidate phosphatase APP1 catalytic domain-containing protein</fullName>
    </recommendedName>
</protein>
<dbReference type="AlphaFoldDB" id="A0A9P4NLQ1"/>
<keyword evidence="5" id="KW-1185">Reference proteome</keyword>
<dbReference type="InterPro" id="IPR052935">
    <property type="entry name" value="Mg2+_PAP"/>
</dbReference>
<evidence type="ECO:0000259" key="3">
    <source>
        <dbReference type="Pfam" id="PF09949"/>
    </source>
</evidence>
<dbReference type="Pfam" id="PF09949">
    <property type="entry name" value="APP1_cat"/>
    <property type="match status" value="1"/>
</dbReference>
<evidence type="ECO:0000313" key="5">
    <source>
        <dbReference type="Proteomes" id="UP000800235"/>
    </source>
</evidence>
<evidence type="ECO:0000256" key="1">
    <source>
        <dbReference type="SAM" id="MobiDB-lite"/>
    </source>
</evidence>
<name>A0A9P4NLQ1_9PEZI</name>
<dbReference type="GO" id="GO:0030479">
    <property type="term" value="C:actin cortical patch"/>
    <property type="evidence" value="ECO:0007669"/>
    <property type="project" value="TreeGrafter"/>
</dbReference>
<dbReference type="PANTHER" id="PTHR28208:SF2">
    <property type="entry name" value="PHOSPHATIDATE PHOSPHATASE APP1 CATALYTIC DOMAIN-CONTAINING PROTEIN"/>
    <property type="match status" value="1"/>
</dbReference>
<comment type="caution">
    <text evidence="4">The sequence shown here is derived from an EMBL/GenBank/DDBJ whole genome shotgun (WGS) entry which is preliminary data.</text>
</comment>
<evidence type="ECO:0000256" key="2">
    <source>
        <dbReference type="SAM" id="SignalP"/>
    </source>
</evidence>
<proteinExistence type="predicted"/>
<dbReference type="InterPro" id="IPR019236">
    <property type="entry name" value="APP1_cat"/>
</dbReference>
<organism evidence="4 5">
    <name type="scientific">Tothia fuscella</name>
    <dbReference type="NCBI Taxonomy" id="1048955"/>
    <lineage>
        <taxon>Eukaryota</taxon>
        <taxon>Fungi</taxon>
        <taxon>Dikarya</taxon>
        <taxon>Ascomycota</taxon>
        <taxon>Pezizomycotina</taxon>
        <taxon>Dothideomycetes</taxon>
        <taxon>Pleosporomycetidae</taxon>
        <taxon>Venturiales</taxon>
        <taxon>Cylindrosympodiaceae</taxon>
        <taxon>Tothia</taxon>
    </lineage>
</organism>
<accession>A0A9P4NLQ1</accession>
<feature type="chain" id="PRO_5040415793" description="Phosphatidate phosphatase APP1 catalytic domain-containing protein" evidence="2">
    <location>
        <begin position="19"/>
        <end position="514"/>
    </location>
</feature>
<keyword evidence="2" id="KW-0732">Signal</keyword>
<gene>
    <name evidence="4" type="ORF">EJ08DRAFT_638229</name>
</gene>
<reference evidence="4" key="1">
    <citation type="journal article" date="2020" name="Stud. Mycol.">
        <title>101 Dothideomycetes genomes: a test case for predicting lifestyles and emergence of pathogens.</title>
        <authorList>
            <person name="Haridas S."/>
            <person name="Albert R."/>
            <person name="Binder M."/>
            <person name="Bloem J."/>
            <person name="Labutti K."/>
            <person name="Salamov A."/>
            <person name="Andreopoulos B."/>
            <person name="Baker S."/>
            <person name="Barry K."/>
            <person name="Bills G."/>
            <person name="Bluhm B."/>
            <person name="Cannon C."/>
            <person name="Castanera R."/>
            <person name="Culley D."/>
            <person name="Daum C."/>
            <person name="Ezra D."/>
            <person name="Gonzalez J."/>
            <person name="Henrissat B."/>
            <person name="Kuo A."/>
            <person name="Liang C."/>
            <person name="Lipzen A."/>
            <person name="Lutzoni F."/>
            <person name="Magnuson J."/>
            <person name="Mondo S."/>
            <person name="Nolan M."/>
            <person name="Ohm R."/>
            <person name="Pangilinan J."/>
            <person name="Park H.-J."/>
            <person name="Ramirez L."/>
            <person name="Alfaro M."/>
            <person name="Sun H."/>
            <person name="Tritt A."/>
            <person name="Yoshinaga Y."/>
            <person name="Zwiers L.-H."/>
            <person name="Turgeon B."/>
            <person name="Goodwin S."/>
            <person name="Spatafora J."/>
            <person name="Crous P."/>
            <person name="Grigoriev I."/>
        </authorList>
    </citation>
    <scope>NUCLEOTIDE SEQUENCE</scope>
    <source>
        <strain evidence="4">CBS 130266</strain>
    </source>
</reference>